<dbReference type="Pfam" id="PF00498">
    <property type="entry name" value="FHA"/>
    <property type="match status" value="1"/>
</dbReference>
<organism evidence="6 7">
    <name type="scientific">Streptomyces xiangluensis</name>
    <dbReference type="NCBI Taxonomy" id="2665720"/>
    <lineage>
        <taxon>Bacteria</taxon>
        <taxon>Bacillati</taxon>
        <taxon>Actinomycetota</taxon>
        <taxon>Actinomycetes</taxon>
        <taxon>Kitasatosporales</taxon>
        <taxon>Streptomycetaceae</taxon>
        <taxon>Streptomyces</taxon>
    </lineage>
</organism>
<dbReference type="InterPro" id="IPR050923">
    <property type="entry name" value="Cell_Proc_Reg/RNA_Proc"/>
</dbReference>
<dbReference type="InterPro" id="IPR027417">
    <property type="entry name" value="P-loop_NTPase"/>
</dbReference>
<dbReference type="InterPro" id="IPR003593">
    <property type="entry name" value="AAA+_ATPase"/>
</dbReference>
<dbReference type="Gene3D" id="2.60.200.20">
    <property type="match status" value="1"/>
</dbReference>
<feature type="region of interest" description="Disordered" evidence="3">
    <location>
        <begin position="1214"/>
        <end position="1241"/>
    </location>
</feature>
<feature type="binding site" evidence="2">
    <location>
        <begin position="1108"/>
        <end position="1115"/>
    </location>
    <ligand>
        <name>ATP</name>
        <dbReference type="ChEBI" id="CHEBI:30616"/>
    </ligand>
</feature>
<keyword evidence="2" id="KW-0547">Nucleotide-binding</keyword>
<feature type="compositionally biased region" description="Basic and acidic residues" evidence="3">
    <location>
        <begin position="712"/>
        <end position="721"/>
    </location>
</feature>
<gene>
    <name evidence="6" type="ORF">ACFPH6_40855</name>
</gene>
<dbReference type="SUPFAM" id="SSF52540">
    <property type="entry name" value="P-loop containing nucleoside triphosphate hydrolases"/>
    <property type="match status" value="1"/>
</dbReference>
<dbReference type="EMBL" id="JBHSFG010000087">
    <property type="protein sequence ID" value="MFC4470777.1"/>
    <property type="molecule type" value="Genomic_DNA"/>
</dbReference>
<name>A0ABV8Z1L8_9ACTN</name>
<protein>
    <submittedName>
        <fullName evidence="6">FHA domain-containing protein</fullName>
    </submittedName>
</protein>
<dbReference type="SMART" id="SM00240">
    <property type="entry name" value="FHA"/>
    <property type="match status" value="1"/>
</dbReference>
<feature type="compositionally biased region" description="Low complexity" evidence="3">
    <location>
        <begin position="639"/>
        <end position="662"/>
    </location>
</feature>
<dbReference type="SUPFAM" id="SSF49879">
    <property type="entry name" value="SMAD/FHA domain"/>
    <property type="match status" value="1"/>
</dbReference>
<dbReference type="SMART" id="SM00382">
    <property type="entry name" value="AAA"/>
    <property type="match status" value="1"/>
</dbReference>
<feature type="compositionally biased region" description="Basic and acidic residues" evidence="3">
    <location>
        <begin position="289"/>
        <end position="301"/>
    </location>
</feature>
<feature type="domain" description="FHA" evidence="4">
    <location>
        <begin position="116"/>
        <end position="166"/>
    </location>
</feature>
<feature type="region of interest" description="Disordered" evidence="3">
    <location>
        <begin position="547"/>
        <end position="893"/>
    </location>
</feature>
<evidence type="ECO:0000259" key="4">
    <source>
        <dbReference type="PROSITE" id="PS50006"/>
    </source>
</evidence>
<dbReference type="CDD" id="cd00060">
    <property type="entry name" value="FHA"/>
    <property type="match status" value="1"/>
</dbReference>
<dbReference type="PANTHER" id="PTHR23308">
    <property type="entry name" value="NUCLEAR INHIBITOR OF PROTEIN PHOSPHATASE-1"/>
    <property type="match status" value="1"/>
</dbReference>
<dbReference type="PROSITE" id="PS50901">
    <property type="entry name" value="FTSK"/>
    <property type="match status" value="1"/>
</dbReference>
<dbReference type="Gene3D" id="3.40.50.300">
    <property type="entry name" value="P-loop containing nucleotide triphosphate hydrolases"/>
    <property type="match status" value="3"/>
</dbReference>
<feature type="compositionally biased region" description="Basic and acidic residues" evidence="3">
    <location>
        <begin position="683"/>
        <end position="702"/>
    </location>
</feature>
<feature type="region of interest" description="Disordered" evidence="3">
    <location>
        <begin position="1337"/>
        <end position="1372"/>
    </location>
</feature>
<evidence type="ECO:0000256" key="2">
    <source>
        <dbReference type="PROSITE-ProRule" id="PRU00289"/>
    </source>
</evidence>
<evidence type="ECO:0000256" key="3">
    <source>
        <dbReference type="SAM" id="MobiDB-lite"/>
    </source>
</evidence>
<proteinExistence type="predicted"/>
<reference evidence="7" key="1">
    <citation type="journal article" date="2019" name="Int. J. Syst. Evol. Microbiol.">
        <title>The Global Catalogue of Microorganisms (GCM) 10K type strain sequencing project: providing services to taxonomists for standard genome sequencing and annotation.</title>
        <authorList>
            <consortium name="The Broad Institute Genomics Platform"/>
            <consortium name="The Broad Institute Genome Sequencing Center for Infectious Disease"/>
            <person name="Wu L."/>
            <person name="Ma J."/>
        </authorList>
    </citation>
    <scope>NUCLEOTIDE SEQUENCE [LARGE SCALE GENOMIC DNA]</scope>
    <source>
        <strain evidence="7">DT43</strain>
    </source>
</reference>
<feature type="compositionally biased region" description="Basic and acidic residues" evidence="3">
    <location>
        <begin position="742"/>
        <end position="759"/>
    </location>
</feature>
<feature type="compositionally biased region" description="Basic and acidic residues" evidence="3">
    <location>
        <begin position="199"/>
        <end position="208"/>
    </location>
</feature>
<comment type="caution">
    <text evidence="6">The sequence shown here is derived from an EMBL/GenBank/DDBJ whole genome shotgun (WGS) entry which is preliminary data.</text>
</comment>
<feature type="domain" description="FtsK" evidence="5">
    <location>
        <begin position="1090"/>
        <end position="1344"/>
    </location>
</feature>
<evidence type="ECO:0000313" key="6">
    <source>
        <dbReference type="EMBL" id="MFC4470777.1"/>
    </source>
</evidence>
<dbReference type="InterPro" id="IPR000253">
    <property type="entry name" value="FHA_dom"/>
</dbReference>
<feature type="region of interest" description="Disordered" evidence="3">
    <location>
        <begin position="199"/>
        <end position="364"/>
    </location>
</feature>
<keyword evidence="7" id="KW-1185">Reference proteome</keyword>
<feature type="compositionally biased region" description="Low complexity" evidence="3">
    <location>
        <begin position="1221"/>
        <end position="1234"/>
    </location>
</feature>
<accession>A0ABV8Z1L8</accession>
<evidence type="ECO:0000259" key="5">
    <source>
        <dbReference type="PROSITE" id="PS50901"/>
    </source>
</evidence>
<feature type="compositionally biased region" description="Low complexity" evidence="3">
    <location>
        <begin position="1347"/>
        <end position="1361"/>
    </location>
</feature>
<feature type="compositionally biased region" description="Basic and acidic residues" evidence="3">
    <location>
        <begin position="791"/>
        <end position="805"/>
    </location>
</feature>
<sequence length="1431" mass="145906">MQIRLTVVDPLGTRPEGRAASCDVLVTAPAGTALAAVASGLASAVGGEGPGVLYAGAERLDAQRCTLGEPPLIDGAVLWMGAPAEPGPEVDAAEARLHVVAGPDAGGVHLLHGGRIDIGRSADADVPLDDPDVSRLHCAVTVAADGRVSVADLGSTNGTTLDGARVGERPVRLAPGALLRVGESALRLARAGDAEAVRETVPDGEGHVRVLGAPEEPPPLPAPAGTVPHARVGDDSAADSAALEASDTHHGFGTAGWGTAEGTSSGAQGHGSVEPPVVPGQGGAPEFESAGRAESTRKDTPTRGTTVPREARKRGGLSAWARRLAGGRGEPSPTSAYDGSEEDAADAADAAPSPEPVTEGAREPERWPDLAALLLAALGPGPRLWERGPEHPETLAVRLGTADRSAPDGSGLLPAVPVTTGLREVGALGIAGPRPRLSGLARAVVAQLAALHSPDSLEIVLLSADRSRPLEERIAEWSWLGWLPHVRPAHGQDCRLLLAYDREQTTSRTEELLRRLEDHKADTARRTGLRPSYAATAAAHGTQAHIAAAPDTTGAIPGARRSGDGAARGGYGSSGPSADGLHTDRPSTADGTRPDQPTGHHAGGERGYDDATTSRPGAASPSAHTDHQSNEPTGASRGADASDPTDPPADGARPGHPSGNRASGERGSGSGTGTRPRATAEVAHPDHRPDARSGAGRDDAGHRPRPSAEGARPGDRPDDHGSAPGYGGGAAERTSNPAQRAGGERGHGYDDTLSHRPEPSAEGAQPGHRSGNHGSAAPWTPSDRTTAPTRRGGDEPHPVDAEGHHPRPTTVSAHPGHPPTDPTAPGGPGSGAAPSDQDSAPGSRPPTPTRDRDATHLGIPLGGGQVDGTLRGRGRDRRPSWAQTDDAGDGAWPGPYTVVVVDGDPGPAAVREAVSRLAVEGPRVGIHVVCLAETAAASPASPVTETYEAACAASSVFRDCGAVALLSGDVATALRLMRVAPGALAGATRTQAAELPRGPVGHGTVASVDAVSMAWAERFARALAPLRTDAVPGERHARVSAPLPQAARLLDELGLARATPASLMARWADAADDTEALGGRAVAVLGAGPRGPASVDLAQEGPHMLIEGPSGSGRTELLRSVAASLAAAERPDRLGIVLIDGWDSTGGGTAARGDGLRVCTDLPHVTTYLAAHDPVRMREFAQSLTAELKRRAELLGRLDFTEWHGRQQLQGRIVGQRSANGSTTAPPGATSGAADLDAPPSSTLRLRPAAERQRAAADAGPPLPRLAVIVDDFDALLSPALGSPGRPAAGSVVRALEAVARSGHRLGVHLVAATAGGPRTAETELARQAALRIALEAPSAGPEDPAPGRGRLTGPRGRSTPFQGGRVTGRIPRTSTLRPTVVPLEWDRMGDPPARRPIRELGNGPTDLALLASALERAARSVSATEVPSLL</sequence>
<keyword evidence="1" id="KW-0597">Phosphoprotein</keyword>
<dbReference type="InterPro" id="IPR002543">
    <property type="entry name" value="FtsK_dom"/>
</dbReference>
<dbReference type="Proteomes" id="UP001596012">
    <property type="component" value="Unassembled WGS sequence"/>
</dbReference>
<dbReference type="PROSITE" id="PS50006">
    <property type="entry name" value="FHA_DOMAIN"/>
    <property type="match status" value="1"/>
</dbReference>
<dbReference type="Pfam" id="PF01580">
    <property type="entry name" value="FtsK_SpoIIIE"/>
    <property type="match status" value="1"/>
</dbReference>
<keyword evidence="2" id="KW-0067">ATP-binding</keyword>
<evidence type="ECO:0000313" key="7">
    <source>
        <dbReference type="Proteomes" id="UP001596012"/>
    </source>
</evidence>
<evidence type="ECO:0000256" key="1">
    <source>
        <dbReference type="ARBA" id="ARBA00022553"/>
    </source>
</evidence>
<dbReference type="RefSeq" id="WP_386352027.1">
    <property type="nucleotide sequence ID" value="NZ_JBHSFG010000087.1"/>
</dbReference>
<dbReference type="InterPro" id="IPR008984">
    <property type="entry name" value="SMAD_FHA_dom_sf"/>
</dbReference>